<dbReference type="AlphaFoldDB" id="A0A285B303"/>
<sequence>MKLKRGARRRAWAFCAIWWASRSAANRATAARSVVLPLIRCTGTVRPAGRGQRLSPFADWTGSKFKKKPHFSYNILGGICVISSSYGAHVVRQEGKCSLLFSAYRR</sequence>
<feature type="chain" id="PRO_5012809158" description="Secreted protein" evidence="1">
    <location>
        <begin position="31"/>
        <end position="106"/>
    </location>
</feature>
<gene>
    <name evidence="2" type="ORF">KOSB73_240370</name>
</gene>
<organism evidence="2 3">
    <name type="scientific">Klebsiella grimontii</name>
    <dbReference type="NCBI Taxonomy" id="2058152"/>
    <lineage>
        <taxon>Bacteria</taxon>
        <taxon>Pseudomonadati</taxon>
        <taxon>Pseudomonadota</taxon>
        <taxon>Gammaproteobacteria</taxon>
        <taxon>Enterobacterales</taxon>
        <taxon>Enterobacteriaceae</taxon>
        <taxon>Klebsiella/Raoultella group</taxon>
        <taxon>Klebsiella</taxon>
    </lineage>
</organism>
<evidence type="ECO:0008006" key="4">
    <source>
        <dbReference type="Google" id="ProtNLM"/>
    </source>
</evidence>
<keyword evidence="1" id="KW-0732">Signal</keyword>
<evidence type="ECO:0000313" key="3">
    <source>
        <dbReference type="Proteomes" id="UP000220639"/>
    </source>
</evidence>
<evidence type="ECO:0000256" key="1">
    <source>
        <dbReference type="SAM" id="SignalP"/>
    </source>
</evidence>
<feature type="signal peptide" evidence="1">
    <location>
        <begin position="1"/>
        <end position="30"/>
    </location>
</feature>
<protein>
    <recommendedName>
        <fullName evidence="4">Secreted protein</fullName>
    </recommendedName>
</protein>
<dbReference type="Proteomes" id="UP000220639">
    <property type="component" value="Unassembled WGS sequence"/>
</dbReference>
<evidence type="ECO:0000313" key="2">
    <source>
        <dbReference type="EMBL" id="SNU35203.1"/>
    </source>
</evidence>
<dbReference type="EMBL" id="FZTC01000017">
    <property type="protein sequence ID" value="SNU35203.1"/>
    <property type="molecule type" value="Genomic_DNA"/>
</dbReference>
<reference evidence="3" key="1">
    <citation type="submission" date="2017-08" db="EMBL/GenBank/DDBJ databases">
        <authorList>
            <person name="Brisse S."/>
        </authorList>
    </citation>
    <scope>NUCLEOTIDE SEQUENCE [LARGE SCALE GENOMIC DNA]</scope>
    <source>
        <strain evidence="3">06D021</strain>
    </source>
</reference>
<proteinExistence type="predicted"/>
<name>A0A285B303_9ENTR</name>
<accession>A0A285B303</accession>